<sequence>MAELNTNRSYENNQGTSTIELKVLKSSCDDLQDGESRTKLGKFINFFKRARKKMTTEQPLTAETEDLDSLERFYLSESLHAFAYLHFLLVT</sequence>
<dbReference type="Proteomes" id="UP001458880">
    <property type="component" value="Unassembled WGS sequence"/>
</dbReference>
<reference evidence="1" key="1">
    <citation type="submission" date="2023-05" db="EMBL/GenBank/DDBJ databases">
        <authorList>
            <person name="Nardi F."/>
            <person name="Carapelli A."/>
            <person name="Cucini C."/>
        </authorList>
    </citation>
    <scope>NUCLEOTIDE SEQUENCE</scope>
    <source>
        <strain evidence="1">DMR45628</strain>
        <tissue evidence="1">Testes</tissue>
    </source>
</reference>
<keyword evidence="2" id="KW-1185">Reference proteome</keyword>
<evidence type="ECO:0000313" key="2">
    <source>
        <dbReference type="Proteomes" id="UP001458880"/>
    </source>
</evidence>
<dbReference type="EMBL" id="JASPKY010000013">
    <property type="protein sequence ID" value="KAK9753532.1"/>
    <property type="molecule type" value="Genomic_DNA"/>
</dbReference>
<accession>A0AAW1N0Z4</accession>
<proteinExistence type="predicted"/>
<organism evidence="1 2">
    <name type="scientific">Popillia japonica</name>
    <name type="common">Japanese beetle</name>
    <dbReference type="NCBI Taxonomy" id="7064"/>
    <lineage>
        <taxon>Eukaryota</taxon>
        <taxon>Metazoa</taxon>
        <taxon>Ecdysozoa</taxon>
        <taxon>Arthropoda</taxon>
        <taxon>Hexapoda</taxon>
        <taxon>Insecta</taxon>
        <taxon>Pterygota</taxon>
        <taxon>Neoptera</taxon>
        <taxon>Endopterygota</taxon>
        <taxon>Coleoptera</taxon>
        <taxon>Polyphaga</taxon>
        <taxon>Scarabaeiformia</taxon>
        <taxon>Scarabaeidae</taxon>
        <taxon>Rutelinae</taxon>
        <taxon>Popillia</taxon>
    </lineage>
</organism>
<comment type="caution">
    <text evidence="1">The sequence shown here is derived from an EMBL/GenBank/DDBJ whole genome shotgun (WGS) entry which is preliminary data.</text>
</comment>
<protein>
    <submittedName>
        <fullName evidence="1">Uncharacterized protein</fullName>
    </submittedName>
</protein>
<name>A0AAW1N0Z4_POPJA</name>
<gene>
    <name evidence="1" type="ORF">QE152_g2012</name>
</gene>
<dbReference type="EMBL" id="JASPKY010000013">
    <property type="protein sequence ID" value="KAK9753531.1"/>
    <property type="molecule type" value="Genomic_DNA"/>
</dbReference>
<reference evidence="1 2" key="2">
    <citation type="journal article" date="2024" name="BMC Genomics">
        <title>De novo assembly and annotation of Popillia japonica's genome with initial clues to its potential as an invasive pest.</title>
        <authorList>
            <person name="Cucini C."/>
            <person name="Boschi S."/>
            <person name="Funari R."/>
            <person name="Cardaioli E."/>
            <person name="Iannotti N."/>
            <person name="Marturano G."/>
            <person name="Paoli F."/>
            <person name="Bruttini M."/>
            <person name="Carapelli A."/>
            <person name="Frati F."/>
            <person name="Nardi F."/>
        </authorList>
    </citation>
    <scope>NUCLEOTIDE SEQUENCE [LARGE SCALE GENOMIC DNA]</scope>
    <source>
        <strain evidence="1">DMR45628</strain>
    </source>
</reference>
<dbReference type="AlphaFoldDB" id="A0AAW1N0Z4"/>
<evidence type="ECO:0000313" key="1">
    <source>
        <dbReference type="EMBL" id="KAK9753531.1"/>
    </source>
</evidence>